<feature type="region of interest" description="Disordered" evidence="1">
    <location>
        <begin position="129"/>
        <end position="175"/>
    </location>
</feature>
<dbReference type="VEuPathDB" id="FungiDB:LCOR_08355.1"/>
<keyword evidence="2" id="KW-1133">Transmembrane helix</keyword>
<dbReference type="Proteomes" id="UP000027586">
    <property type="component" value="Unassembled WGS sequence"/>
</dbReference>
<feature type="compositionally biased region" description="Pro residues" evidence="1">
    <location>
        <begin position="153"/>
        <end position="162"/>
    </location>
</feature>
<feature type="transmembrane region" description="Helical" evidence="2">
    <location>
        <begin position="47"/>
        <end position="71"/>
    </location>
</feature>
<proteinExistence type="predicted"/>
<dbReference type="EMBL" id="CBTN010000046">
    <property type="protein sequence ID" value="CDH57413.1"/>
    <property type="molecule type" value="Genomic_DNA"/>
</dbReference>
<evidence type="ECO:0000256" key="2">
    <source>
        <dbReference type="SAM" id="Phobius"/>
    </source>
</evidence>
<comment type="caution">
    <text evidence="4">The sequence shown here is derived from an EMBL/GenBank/DDBJ whole genome shotgun (WGS) entry which is preliminary data.</text>
</comment>
<feature type="chain" id="PRO_5001652959" evidence="3">
    <location>
        <begin position="24"/>
        <end position="245"/>
    </location>
</feature>
<dbReference type="AlphaFoldDB" id="A0A068S4V7"/>
<accession>A0A068S4V7</accession>
<reference evidence="4" key="1">
    <citation type="submission" date="2013-08" db="EMBL/GenBank/DDBJ databases">
        <title>Gene expansion shapes genome architecture in the human pathogen Lichtheimia corymbifera: an evolutionary genomics analysis in the ancient terrestrial Mucorales (Mucoromycotina).</title>
        <authorList>
            <person name="Schwartze V.U."/>
            <person name="Winter S."/>
            <person name="Shelest E."/>
            <person name="Marcet-Houben M."/>
            <person name="Horn F."/>
            <person name="Wehner S."/>
            <person name="Hoffmann K."/>
            <person name="Riege K."/>
            <person name="Sammeth M."/>
            <person name="Nowrousian M."/>
            <person name="Valiante V."/>
            <person name="Linde J."/>
            <person name="Jacobsen I.D."/>
            <person name="Marz M."/>
            <person name="Brakhage A.A."/>
            <person name="Gabaldon T."/>
            <person name="Bocker S."/>
            <person name="Voigt K."/>
        </authorList>
    </citation>
    <scope>NUCLEOTIDE SEQUENCE [LARGE SCALE GENOMIC DNA]</scope>
    <source>
        <strain evidence="4">FSU 9682</strain>
    </source>
</reference>
<protein>
    <submittedName>
        <fullName evidence="4">Uncharacterized protein</fullName>
    </submittedName>
</protein>
<keyword evidence="3" id="KW-0732">Signal</keyword>
<name>A0A068S4V7_9FUNG</name>
<gene>
    <name evidence="4" type="ORF">LCOR_08355.1</name>
</gene>
<feature type="signal peptide" evidence="3">
    <location>
        <begin position="1"/>
        <end position="23"/>
    </location>
</feature>
<feature type="compositionally biased region" description="Low complexity" evidence="1">
    <location>
        <begin position="131"/>
        <end position="152"/>
    </location>
</feature>
<evidence type="ECO:0000256" key="3">
    <source>
        <dbReference type="SAM" id="SignalP"/>
    </source>
</evidence>
<evidence type="ECO:0000313" key="5">
    <source>
        <dbReference type="Proteomes" id="UP000027586"/>
    </source>
</evidence>
<keyword evidence="2" id="KW-0472">Membrane</keyword>
<sequence length="245" mass="26194">MKCTAASVLLVATATALVSLVECTSSDDESTVNRIRADESHLRALVVILSLTGGLAIAFGLGAGICLYWHCRAFRRRKLRKSQLQQHRDEEISVLPMQENQQPAPVDLPAIIVTSPSENITPLTAIENSHTTASSSPSTVPMTTATTTTAQPPSQPVIPTPPDTSTVLEEPGPSAPSAKELLIGQDNNNGNNAHTDDSAIVFHSECCCQHPIVQPPPAYSPYSYPQPLVLDPDTAPAIAYVNRHM</sequence>
<evidence type="ECO:0000313" key="4">
    <source>
        <dbReference type="EMBL" id="CDH57413.1"/>
    </source>
</evidence>
<keyword evidence="2" id="KW-0812">Transmembrane</keyword>
<keyword evidence="5" id="KW-1185">Reference proteome</keyword>
<organism evidence="4 5">
    <name type="scientific">Lichtheimia corymbifera JMRC:FSU:9682</name>
    <dbReference type="NCBI Taxonomy" id="1263082"/>
    <lineage>
        <taxon>Eukaryota</taxon>
        <taxon>Fungi</taxon>
        <taxon>Fungi incertae sedis</taxon>
        <taxon>Mucoromycota</taxon>
        <taxon>Mucoromycotina</taxon>
        <taxon>Mucoromycetes</taxon>
        <taxon>Mucorales</taxon>
        <taxon>Lichtheimiaceae</taxon>
        <taxon>Lichtheimia</taxon>
    </lineage>
</organism>
<evidence type="ECO:0000256" key="1">
    <source>
        <dbReference type="SAM" id="MobiDB-lite"/>
    </source>
</evidence>
<dbReference type="OrthoDB" id="2284046at2759"/>